<dbReference type="Gene3D" id="1.10.3730.20">
    <property type="match status" value="1"/>
</dbReference>
<evidence type="ECO:0000256" key="5">
    <source>
        <dbReference type="ARBA" id="ARBA00022989"/>
    </source>
</evidence>
<feature type="transmembrane region" description="Helical" evidence="7">
    <location>
        <begin position="221"/>
        <end position="244"/>
    </location>
</feature>
<feature type="transmembrane region" description="Helical" evidence="7">
    <location>
        <begin position="129"/>
        <end position="148"/>
    </location>
</feature>
<feature type="transmembrane region" description="Helical" evidence="7">
    <location>
        <begin position="101"/>
        <end position="122"/>
    </location>
</feature>
<organism evidence="9 10">
    <name type="scientific">Halalkalibacter oceani</name>
    <dbReference type="NCBI Taxonomy" id="1653776"/>
    <lineage>
        <taxon>Bacteria</taxon>
        <taxon>Bacillati</taxon>
        <taxon>Bacillota</taxon>
        <taxon>Bacilli</taxon>
        <taxon>Bacillales</taxon>
        <taxon>Bacillaceae</taxon>
        <taxon>Halalkalibacter</taxon>
    </lineage>
</organism>
<evidence type="ECO:0000313" key="10">
    <source>
        <dbReference type="Proteomes" id="UP001139179"/>
    </source>
</evidence>
<dbReference type="InterPro" id="IPR037185">
    <property type="entry name" value="EmrE-like"/>
</dbReference>
<dbReference type="Pfam" id="PF00892">
    <property type="entry name" value="EamA"/>
    <property type="match status" value="2"/>
</dbReference>
<dbReference type="InterPro" id="IPR000620">
    <property type="entry name" value="EamA_dom"/>
</dbReference>
<feature type="domain" description="EamA" evidence="8">
    <location>
        <begin position="160"/>
        <end position="298"/>
    </location>
</feature>
<evidence type="ECO:0000313" key="9">
    <source>
        <dbReference type="EMBL" id="MCM3713335.1"/>
    </source>
</evidence>
<proteinExistence type="inferred from homology"/>
<keyword evidence="4 7" id="KW-0812">Transmembrane</keyword>
<comment type="subcellular location">
    <subcellularLocation>
        <location evidence="1">Cell membrane</location>
        <topology evidence="1">Multi-pass membrane protein</topology>
    </subcellularLocation>
</comment>
<dbReference type="PANTHER" id="PTHR32322:SF18">
    <property type="entry name" value="S-ADENOSYLMETHIONINE_S-ADENOSYLHOMOCYSTEINE TRANSPORTER"/>
    <property type="match status" value="1"/>
</dbReference>
<evidence type="ECO:0000256" key="6">
    <source>
        <dbReference type="ARBA" id="ARBA00023136"/>
    </source>
</evidence>
<evidence type="ECO:0000256" key="2">
    <source>
        <dbReference type="ARBA" id="ARBA00007362"/>
    </source>
</evidence>
<dbReference type="PANTHER" id="PTHR32322">
    <property type="entry name" value="INNER MEMBRANE TRANSPORTER"/>
    <property type="match status" value="1"/>
</dbReference>
<evidence type="ECO:0000256" key="7">
    <source>
        <dbReference type="SAM" id="Phobius"/>
    </source>
</evidence>
<comment type="caution">
    <text evidence="9">The sequence shown here is derived from an EMBL/GenBank/DDBJ whole genome shotgun (WGS) entry which is preliminary data.</text>
</comment>
<feature type="transmembrane region" description="Helical" evidence="7">
    <location>
        <begin position="282"/>
        <end position="303"/>
    </location>
</feature>
<sequence length="315" mass="34558">MQAVFNKLKQSPYLLLVLATFFWGTNFAFSRMVIEEIPPIQLSVIRWLIVSIVFLPFVINEVKANKAILKANWKVLILLAITGVGGFNTLLYIAIQYTTSINASLVNSLSPLLIVVLSVMFLKERIVPWQFVGIVVSLAGVVVVVTGGSMEAIVALRINPGDVIVVAAVICWSIYSVLMKRFGVDLPKKATFLITIYIAIACLIPFALFERTYEPLELTSLSPSLMLTVVYLALFPGFLSFICWNEGVMQVGPGRASNYLHMIVLFTTVLAVLFTGESLAKAQLIGGILILTGVILASNPQFLSRKGKAERRAVS</sequence>
<dbReference type="InterPro" id="IPR050638">
    <property type="entry name" value="AA-Vitamin_Transporters"/>
</dbReference>
<dbReference type="Proteomes" id="UP001139179">
    <property type="component" value="Unassembled WGS sequence"/>
</dbReference>
<feature type="domain" description="EamA" evidence="8">
    <location>
        <begin position="12"/>
        <end position="145"/>
    </location>
</feature>
<keyword evidence="3" id="KW-1003">Cell membrane</keyword>
<reference evidence="9" key="1">
    <citation type="submission" date="2022-05" db="EMBL/GenBank/DDBJ databases">
        <title>Comparative Genomics of Spacecraft Associated Microbes.</title>
        <authorList>
            <person name="Tran M.T."/>
            <person name="Wright A."/>
            <person name="Seuylemezian A."/>
            <person name="Eisen J."/>
            <person name="Coil D."/>
        </authorList>
    </citation>
    <scope>NUCLEOTIDE SEQUENCE</scope>
    <source>
        <strain evidence="9">214.1.1</strain>
    </source>
</reference>
<evidence type="ECO:0000256" key="4">
    <source>
        <dbReference type="ARBA" id="ARBA00022692"/>
    </source>
</evidence>
<feature type="transmembrane region" description="Helical" evidence="7">
    <location>
        <begin position="160"/>
        <end position="178"/>
    </location>
</feature>
<dbReference type="GO" id="GO:0005886">
    <property type="term" value="C:plasma membrane"/>
    <property type="evidence" value="ECO:0007669"/>
    <property type="project" value="UniProtKB-SubCell"/>
</dbReference>
<evidence type="ECO:0000256" key="1">
    <source>
        <dbReference type="ARBA" id="ARBA00004651"/>
    </source>
</evidence>
<comment type="similarity">
    <text evidence="2">Belongs to the EamA transporter family.</text>
</comment>
<protein>
    <submittedName>
        <fullName evidence="9">DMT family transporter</fullName>
    </submittedName>
</protein>
<keyword evidence="6 7" id="KW-0472">Membrane</keyword>
<gene>
    <name evidence="9" type="ORF">M3202_04495</name>
</gene>
<feature type="transmembrane region" description="Helical" evidence="7">
    <location>
        <begin position="256"/>
        <end position="276"/>
    </location>
</feature>
<keyword evidence="10" id="KW-1185">Reference proteome</keyword>
<dbReference type="RefSeq" id="WP_251222141.1">
    <property type="nucleotide sequence ID" value="NZ_JAMBOL010000002.1"/>
</dbReference>
<accession>A0A9X2DNZ6</accession>
<evidence type="ECO:0000256" key="3">
    <source>
        <dbReference type="ARBA" id="ARBA00022475"/>
    </source>
</evidence>
<dbReference type="EMBL" id="JAMBOL010000002">
    <property type="protein sequence ID" value="MCM3713335.1"/>
    <property type="molecule type" value="Genomic_DNA"/>
</dbReference>
<feature type="transmembrane region" description="Helical" evidence="7">
    <location>
        <begin position="190"/>
        <end position="209"/>
    </location>
</feature>
<feature type="transmembrane region" description="Helical" evidence="7">
    <location>
        <begin position="40"/>
        <end position="59"/>
    </location>
</feature>
<dbReference type="AlphaFoldDB" id="A0A9X2DNZ6"/>
<feature type="transmembrane region" description="Helical" evidence="7">
    <location>
        <begin position="12"/>
        <end position="34"/>
    </location>
</feature>
<dbReference type="SUPFAM" id="SSF103481">
    <property type="entry name" value="Multidrug resistance efflux transporter EmrE"/>
    <property type="match status" value="2"/>
</dbReference>
<feature type="transmembrane region" description="Helical" evidence="7">
    <location>
        <begin position="71"/>
        <end position="95"/>
    </location>
</feature>
<evidence type="ECO:0000259" key="8">
    <source>
        <dbReference type="Pfam" id="PF00892"/>
    </source>
</evidence>
<keyword evidence="5 7" id="KW-1133">Transmembrane helix</keyword>
<name>A0A9X2DNZ6_9BACI</name>